<evidence type="ECO:0000256" key="6">
    <source>
        <dbReference type="ARBA" id="ARBA00023239"/>
    </source>
</evidence>
<dbReference type="SUPFAM" id="SSF48150">
    <property type="entry name" value="DNA-glycosylase"/>
    <property type="match status" value="1"/>
</dbReference>
<evidence type="ECO:0000256" key="8">
    <source>
        <dbReference type="ARBA" id="ARBA00023295"/>
    </source>
</evidence>
<organism evidence="11 12">
    <name type="scientific">Methanoculleus caldifontis</name>
    <dbReference type="NCBI Taxonomy" id="2651577"/>
    <lineage>
        <taxon>Archaea</taxon>
        <taxon>Methanobacteriati</taxon>
        <taxon>Methanobacteriota</taxon>
        <taxon>Stenosarchaea group</taxon>
        <taxon>Methanomicrobia</taxon>
        <taxon>Methanomicrobiales</taxon>
        <taxon>Methanomicrobiaceae</taxon>
        <taxon>Methanoculleus</taxon>
    </lineage>
</organism>
<dbReference type="InterPro" id="IPR012904">
    <property type="entry name" value="OGG_N"/>
</dbReference>
<sequence length="285" mass="31989">MTAITLRPDQPFDLDLTLSCGQAFRWEKAEGWWQGVACGRALRIRQDADRLTFEGADAGFVRDYFRLDQDLPAVLASIDRDPAIGAAIRECRGLRLVKQQPWECLVSYICATNTNIPAVKRRVGLMAERYGEPIDGPFGTAHAFPEPQALAEVTCADLWDCKLGYRTESVRRAAAFATENPDWAERVAAIPFEEAREALMEFRGVGPKAADCVLLFAFGFFEAFPVDVWIRRIVGEAYLPGLTGKNCTPAEYDRIRRFAREHFGEYAGYAQEYLYCARGPARRAA</sequence>
<dbReference type="SMART" id="SM00478">
    <property type="entry name" value="ENDO3c"/>
    <property type="match status" value="1"/>
</dbReference>
<keyword evidence="6" id="KW-0456">Lyase</keyword>
<evidence type="ECO:0000256" key="4">
    <source>
        <dbReference type="ARBA" id="ARBA00022801"/>
    </source>
</evidence>
<dbReference type="Gene3D" id="1.10.1670.10">
    <property type="entry name" value="Helix-hairpin-Helix base-excision DNA repair enzymes (C-terminal)"/>
    <property type="match status" value="1"/>
</dbReference>
<proteinExistence type="inferred from homology"/>
<evidence type="ECO:0000256" key="5">
    <source>
        <dbReference type="ARBA" id="ARBA00023204"/>
    </source>
</evidence>
<dbReference type="EMBL" id="WBKO01000001">
    <property type="protein sequence ID" value="MDV2481621.1"/>
    <property type="molecule type" value="Genomic_DNA"/>
</dbReference>
<comment type="caution">
    <text evidence="11">The sequence shown here is derived from an EMBL/GenBank/DDBJ whole genome shotgun (WGS) entry which is preliminary data.</text>
</comment>
<evidence type="ECO:0000256" key="9">
    <source>
        <dbReference type="ARBA" id="ARBA00044632"/>
    </source>
</evidence>
<dbReference type="Gene3D" id="1.10.340.30">
    <property type="entry name" value="Hypothetical protein, domain 2"/>
    <property type="match status" value="1"/>
</dbReference>
<evidence type="ECO:0000259" key="10">
    <source>
        <dbReference type="SMART" id="SM00478"/>
    </source>
</evidence>
<dbReference type="CDD" id="cd00056">
    <property type="entry name" value="ENDO3c"/>
    <property type="match status" value="1"/>
</dbReference>
<dbReference type="Gene3D" id="3.30.310.260">
    <property type="match status" value="1"/>
</dbReference>
<keyword evidence="4" id="KW-0378">Hydrolase</keyword>
<dbReference type="PANTHER" id="PTHR10242">
    <property type="entry name" value="8-OXOGUANINE DNA GLYCOSYLASE"/>
    <property type="match status" value="1"/>
</dbReference>
<evidence type="ECO:0000256" key="7">
    <source>
        <dbReference type="ARBA" id="ARBA00023268"/>
    </source>
</evidence>
<protein>
    <recommendedName>
        <fullName evidence="2">DNA-(apurinic or apyrimidinic site) lyase</fullName>
        <ecNumber evidence="2">4.2.99.18</ecNumber>
    </recommendedName>
</protein>
<reference evidence="11 12" key="1">
    <citation type="submission" date="2019-10" db="EMBL/GenBank/DDBJ databases">
        <title>Isolation and characterization of Methanoculleus sp. Wushi-C6 from a hot spring well.</title>
        <authorList>
            <person name="Chen S.-C."/>
            <person name="Lan Z.-H."/>
            <person name="You Y.-T."/>
            <person name="Lai M.-C."/>
        </authorList>
    </citation>
    <scope>NUCLEOTIDE SEQUENCE [LARGE SCALE GENOMIC DNA]</scope>
    <source>
        <strain evidence="11 12">Wushi-C6</strain>
    </source>
</reference>
<evidence type="ECO:0000313" key="12">
    <source>
        <dbReference type="Proteomes" id="UP001281203"/>
    </source>
</evidence>
<dbReference type="PANTHER" id="PTHR10242:SF2">
    <property type="entry name" value="N-GLYCOSYLASE_DNA LYASE"/>
    <property type="match status" value="1"/>
</dbReference>
<dbReference type="InterPro" id="IPR003265">
    <property type="entry name" value="HhH-GPD_domain"/>
</dbReference>
<accession>A0ABU3X0Z2</accession>
<dbReference type="EC" id="4.2.99.18" evidence="2"/>
<keyword evidence="5" id="KW-0234">DNA repair</keyword>
<keyword evidence="12" id="KW-1185">Reference proteome</keyword>
<dbReference type="InterPro" id="IPR052054">
    <property type="entry name" value="Oxidative_DNA_repair_enzyme"/>
</dbReference>
<evidence type="ECO:0000256" key="1">
    <source>
        <dbReference type="ARBA" id="ARBA00010679"/>
    </source>
</evidence>
<dbReference type="InterPro" id="IPR011257">
    <property type="entry name" value="DNA_glycosylase"/>
</dbReference>
<evidence type="ECO:0000256" key="2">
    <source>
        <dbReference type="ARBA" id="ARBA00012720"/>
    </source>
</evidence>
<dbReference type="SUPFAM" id="SSF55945">
    <property type="entry name" value="TATA-box binding protein-like"/>
    <property type="match status" value="1"/>
</dbReference>
<feature type="domain" description="HhH-GPD" evidence="10">
    <location>
        <begin position="110"/>
        <end position="279"/>
    </location>
</feature>
<evidence type="ECO:0000256" key="3">
    <source>
        <dbReference type="ARBA" id="ARBA00022763"/>
    </source>
</evidence>
<dbReference type="RefSeq" id="WP_317064643.1">
    <property type="nucleotide sequence ID" value="NZ_WBKO01000001.1"/>
</dbReference>
<dbReference type="InterPro" id="IPR023170">
    <property type="entry name" value="HhH_base_excis_C"/>
</dbReference>
<evidence type="ECO:0000313" key="11">
    <source>
        <dbReference type="EMBL" id="MDV2481621.1"/>
    </source>
</evidence>
<dbReference type="Pfam" id="PF07934">
    <property type="entry name" value="OGG_N"/>
    <property type="match status" value="1"/>
</dbReference>
<name>A0ABU3X0Z2_9EURY</name>
<comment type="similarity">
    <text evidence="1">Belongs to the type-1 OGG1 family.</text>
</comment>
<keyword evidence="8" id="KW-0326">Glycosidase</keyword>
<dbReference type="Proteomes" id="UP001281203">
    <property type="component" value="Unassembled WGS sequence"/>
</dbReference>
<keyword evidence="7" id="KW-0511">Multifunctional enzyme</keyword>
<gene>
    <name evidence="11" type="ORF">F8E02_06290</name>
</gene>
<keyword evidence="3" id="KW-0227">DNA damage</keyword>
<comment type="catalytic activity">
    <reaction evidence="9">
        <text>2'-deoxyribonucleotide-(2'-deoxyribose 5'-phosphate)-2'-deoxyribonucleotide-DNA = a 3'-end 2'-deoxyribonucleotide-(2,3-dehydro-2,3-deoxyribose 5'-phosphate)-DNA + a 5'-end 5'-phospho-2'-deoxyribonucleoside-DNA + H(+)</text>
        <dbReference type="Rhea" id="RHEA:66592"/>
        <dbReference type="Rhea" id="RHEA-COMP:13180"/>
        <dbReference type="Rhea" id="RHEA-COMP:16897"/>
        <dbReference type="Rhea" id="RHEA-COMP:17067"/>
        <dbReference type="ChEBI" id="CHEBI:15378"/>
        <dbReference type="ChEBI" id="CHEBI:136412"/>
        <dbReference type="ChEBI" id="CHEBI:157695"/>
        <dbReference type="ChEBI" id="CHEBI:167181"/>
        <dbReference type="EC" id="4.2.99.18"/>
    </reaction>
</comment>